<dbReference type="AlphaFoldDB" id="A0A2X0SKX2"/>
<proteinExistence type="predicted"/>
<gene>
    <name evidence="1" type="ORF">NITFAB_1175</name>
</gene>
<protein>
    <submittedName>
        <fullName evidence="1">Uncharacterized protein</fullName>
    </submittedName>
</protein>
<evidence type="ECO:0000313" key="1">
    <source>
        <dbReference type="EMBL" id="SPS05585.1"/>
    </source>
</evidence>
<dbReference type="EMBL" id="LS423452">
    <property type="protein sequence ID" value="SPS05585.1"/>
    <property type="molecule type" value="Genomic_DNA"/>
</dbReference>
<name>A0A2X0SKX2_9PROT</name>
<organism evidence="1">
    <name type="scientific">Candidatus Nitrotoga fabula</name>
    <dbReference type="NCBI Taxonomy" id="2182327"/>
    <lineage>
        <taxon>Bacteria</taxon>
        <taxon>Pseudomonadati</taxon>
        <taxon>Pseudomonadota</taxon>
        <taxon>Betaproteobacteria</taxon>
        <taxon>Nitrosomonadales</taxon>
        <taxon>Gallionellaceae</taxon>
        <taxon>Candidatus Nitrotoga</taxon>
    </lineage>
</organism>
<sequence length="58" mass="6664">MQAQGIARLHLQKSTILKNRETDFQFELAISPLKKRSCSLQAFLLQGDCMHPKYDTVN</sequence>
<accession>A0A2X0SKX2</accession>
<reference evidence="1" key="1">
    <citation type="submission" date="2018-05" db="EMBL/GenBank/DDBJ databases">
        <authorList>
            <person name="Lanie J.A."/>
            <person name="Ng W.-L."/>
            <person name="Kazmierczak K.M."/>
            <person name="Andrzejewski T.M."/>
            <person name="Davidsen T.M."/>
            <person name="Wayne K.J."/>
            <person name="Tettelin H."/>
            <person name="Glass J.I."/>
            <person name="Rusch D."/>
            <person name="Podicherti R."/>
            <person name="Tsui H.-C.T."/>
            <person name="Winkler M.E."/>
        </authorList>
    </citation>
    <scope>NUCLEOTIDE SEQUENCE</scope>
    <source>
        <strain evidence="1">KNB</strain>
    </source>
</reference>